<gene>
    <name evidence="3" type="ORF">BJ212DRAFT_1481801</name>
</gene>
<keyword evidence="2" id="KW-0812">Transmembrane</keyword>
<protein>
    <submittedName>
        <fullName evidence="3">Uncharacterized protein</fullName>
    </submittedName>
</protein>
<sequence>MLLSLNPVASVWPKWISAPSKRLMDASNSATPQLSAHLEAVALNSDSEESHPAPAAEQPTCQKKKNKDIDPVNDDGFLAAINITSLSNDEIKPKHDRKGQDVDHFLVQNILYLALMAILIPIMIAPCAQRRDHELTYNKWALDSKFKSMLPKAVVKHQSDAIQDASPSKTGLDSHLYEQPLKAEHVLPYTDQVLYEAATEWLILLTSQFKHWSTCPFTT</sequence>
<evidence type="ECO:0000313" key="3">
    <source>
        <dbReference type="EMBL" id="KAG1814598.1"/>
    </source>
</evidence>
<dbReference type="GeneID" id="64634333"/>
<dbReference type="EMBL" id="JABBWG010000020">
    <property type="protein sequence ID" value="KAG1814598.1"/>
    <property type="molecule type" value="Genomic_DNA"/>
</dbReference>
<feature type="transmembrane region" description="Helical" evidence="2">
    <location>
        <begin position="110"/>
        <end position="128"/>
    </location>
</feature>
<name>A0A9P7JCM8_9AGAM</name>
<proteinExistence type="predicted"/>
<dbReference type="RefSeq" id="XP_041191934.1">
    <property type="nucleotide sequence ID" value="XM_041340317.1"/>
</dbReference>
<keyword evidence="2" id="KW-1133">Transmembrane helix</keyword>
<dbReference type="Proteomes" id="UP000807769">
    <property type="component" value="Unassembled WGS sequence"/>
</dbReference>
<evidence type="ECO:0000256" key="2">
    <source>
        <dbReference type="SAM" id="Phobius"/>
    </source>
</evidence>
<keyword evidence="4" id="KW-1185">Reference proteome</keyword>
<dbReference type="OrthoDB" id="2692835at2759"/>
<evidence type="ECO:0000313" key="4">
    <source>
        <dbReference type="Proteomes" id="UP000807769"/>
    </source>
</evidence>
<reference evidence="3" key="1">
    <citation type="journal article" date="2020" name="New Phytol.">
        <title>Comparative genomics reveals dynamic genome evolution in host specialist ectomycorrhizal fungi.</title>
        <authorList>
            <person name="Lofgren L.A."/>
            <person name="Nguyen N.H."/>
            <person name="Vilgalys R."/>
            <person name="Ruytinx J."/>
            <person name="Liao H.L."/>
            <person name="Branco S."/>
            <person name="Kuo A."/>
            <person name="LaButti K."/>
            <person name="Lipzen A."/>
            <person name="Andreopoulos W."/>
            <person name="Pangilinan J."/>
            <person name="Riley R."/>
            <person name="Hundley H."/>
            <person name="Na H."/>
            <person name="Barry K."/>
            <person name="Grigoriev I.V."/>
            <person name="Stajich J.E."/>
            <person name="Kennedy P.G."/>
        </authorList>
    </citation>
    <scope>NUCLEOTIDE SEQUENCE</scope>
    <source>
        <strain evidence="3">MN1</strain>
    </source>
</reference>
<feature type="region of interest" description="Disordered" evidence="1">
    <location>
        <begin position="43"/>
        <end position="69"/>
    </location>
</feature>
<comment type="caution">
    <text evidence="3">The sequence shown here is derived from an EMBL/GenBank/DDBJ whole genome shotgun (WGS) entry which is preliminary data.</text>
</comment>
<organism evidence="3 4">
    <name type="scientific">Suillus subaureus</name>
    <dbReference type="NCBI Taxonomy" id="48587"/>
    <lineage>
        <taxon>Eukaryota</taxon>
        <taxon>Fungi</taxon>
        <taxon>Dikarya</taxon>
        <taxon>Basidiomycota</taxon>
        <taxon>Agaricomycotina</taxon>
        <taxon>Agaricomycetes</taxon>
        <taxon>Agaricomycetidae</taxon>
        <taxon>Boletales</taxon>
        <taxon>Suillineae</taxon>
        <taxon>Suillaceae</taxon>
        <taxon>Suillus</taxon>
    </lineage>
</organism>
<evidence type="ECO:0000256" key="1">
    <source>
        <dbReference type="SAM" id="MobiDB-lite"/>
    </source>
</evidence>
<dbReference type="AlphaFoldDB" id="A0A9P7JCM8"/>
<keyword evidence="2" id="KW-0472">Membrane</keyword>
<accession>A0A9P7JCM8</accession>